<feature type="region of interest" description="Disordered" evidence="1">
    <location>
        <begin position="989"/>
        <end position="1076"/>
    </location>
</feature>
<dbReference type="PANTHER" id="PTHR47185">
    <property type="entry name" value="PX DOMAIN-CONTAINING PROTEIN YPR097W"/>
    <property type="match status" value="1"/>
</dbReference>
<dbReference type="PANTHER" id="PTHR47185:SF1">
    <property type="entry name" value="PX DOMAIN-CONTAINING PROTEIN YPR097W"/>
    <property type="match status" value="1"/>
</dbReference>
<evidence type="ECO:0000313" key="4">
    <source>
        <dbReference type="Proteomes" id="UP000245942"/>
    </source>
</evidence>
<feature type="compositionally biased region" description="Acidic residues" evidence="1">
    <location>
        <begin position="112"/>
        <end position="130"/>
    </location>
</feature>
<feature type="region of interest" description="Disordered" evidence="1">
    <location>
        <begin position="1"/>
        <end position="388"/>
    </location>
</feature>
<feature type="compositionally biased region" description="Basic residues" evidence="1">
    <location>
        <begin position="612"/>
        <end position="623"/>
    </location>
</feature>
<proteinExistence type="predicted"/>
<dbReference type="InterPro" id="IPR047168">
    <property type="entry name" value="LEC1-like"/>
</dbReference>
<dbReference type="GeneID" id="37013249"/>
<organism evidence="3 4">
    <name type="scientific">Pseudomicrostroma glucosiphilum</name>
    <dbReference type="NCBI Taxonomy" id="1684307"/>
    <lineage>
        <taxon>Eukaryota</taxon>
        <taxon>Fungi</taxon>
        <taxon>Dikarya</taxon>
        <taxon>Basidiomycota</taxon>
        <taxon>Ustilaginomycotina</taxon>
        <taxon>Exobasidiomycetes</taxon>
        <taxon>Microstromatales</taxon>
        <taxon>Microstromatales incertae sedis</taxon>
        <taxon>Pseudomicrostroma</taxon>
    </lineage>
</organism>
<feature type="region of interest" description="Disordered" evidence="1">
    <location>
        <begin position="402"/>
        <end position="439"/>
    </location>
</feature>
<feature type="compositionally biased region" description="Basic and acidic residues" evidence="1">
    <location>
        <begin position="195"/>
        <end position="217"/>
    </location>
</feature>
<accession>A0A316UJX8</accession>
<dbReference type="GO" id="GO:0035091">
    <property type="term" value="F:phosphatidylinositol binding"/>
    <property type="evidence" value="ECO:0007669"/>
    <property type="project" value="TreeGrafter"/>
</dbReference>
<feature type="compositionally biased region" description="Basic residues" evidence="1">
    <location>
        <begin position="585"/>
        <end position="594"/>
    </location>
</feature>
<feature type="region of interest" description="Disordered" evidence="1">
    <location>
        <begin position="953"/>
        <end position="972"/>
    </location>
</feature>
<dbReference type="OrthoDB" id="71672at2759"/>
<dbReference type="RefSeq" id="XP_025351433.1">
    <property type="nucleotide sequence ID" value="XM_025491515.1"/>
</dbReference>
<keyword evidence="4" id="KW-1185">Reference proteome</keyword>
<evidence type="ECO:0000313" key="3">
    <source>
        <dbReference type="EMBL" id="PWN24273.1"/>
    </source>
</evidence>
<reference evidence="3 4" key="1">
    <citation type="journal article" date="2018" name="Mol. Biol. Evol.">
        <title>Broad Genomic Sampling Reveals a Smut Pathogenic Ancestry of the Fungal Clade Ustilaginomycotina.</title>
        <authorList>
            <person name="Kijpornyongpan T."/>
            <person name="Mondo S.J."/>
            <person name="Barry K."/>
            <person name="Sandor L."/>
            <person name="Lee J."/>
            <person name="Lipzen A."/>
            <person name="Pangilinan J."/>
            <person name="LaButti K."/>
            <person name="Hainaut M."/>
            <person name="Henrissat B."/>
            <person name="Grigoriev I.V."/>
            <person name="Spatafora J.W."/>
            <person name="Aime M.C."/>
        </authorList>
    </citation>
    <scope>NUCLEOTIDE SEQUENCE [LARGE SCALE GENOMIC DNA]</scope>
    <source>
        <strain evidence="3 4">MCA 4718</strain>
    </source>
</reference>
<feature type="compositionally biased region" description="Polar residues" evidence="1">
    <location>
        <begin position="488"/>
        <end position="500"/>
    </location>
</feature>
<feature type="region of interest" description="Disordered" evidence="1">
    <location>
        <begin position="468"/>
        <end position="626"/>
    </location>
</feature>
<feature type="compositionally biased region" description="Low complexity" evidence="1">
    <location>
        <begin position="1025"/>
        <end position="1039"/>
    </location>
</feature>
<evidence type="ECO:0000256" key="1">
    <source>
        <dbReference type="SAM" id="MobiDB-lite"/>
    </source>
</evidence>
<feature type="compositionally biased region" description="Basic residues" evidence="1">
    <location>
        <begin position="67"/>
        <end position="79"/>
    </location>
</feature>
<feature type="compositionally biased region" description="Polar residues" evidence="1">
    <location>
        <begin position="154"/>
        <end position="166"/>
    </location>
</feature>
<protein>
    <recommendedName>
        <fullName evidence="2">PX domain-containing protein</fullName>
    </recommendedName>
</protein>
<sequence length="1612" mass="178354">MLKRESKSKAPVPQRMVSDDLSSLAPTDESEMLDQRAAQRSSGAQLARDDSISAPLTSKQGASGRRASARPRAGRKGSITRKGPTSRAGPAATKRKGGLFGRLKSMRRKEGEEVDPESAEEIFSESDEATEVPGAKGAAQPSYPSPRETLGISAFQQTRASTSPSAVTGPFTNEDDLESTMSPLRAVASPNGASKGKEAMRLKEPGVAKQPDLVDKPKGRKANPKRYSIAQSVEASLVGPSWSVADRGQVQDEDEDDEDGDEFDEDEEDDEEDDGLEEENYRTDDESRYTPSYWLQDDAGPPMVEGSVTSDWSRVRRAYEEDYDTNTVTTQAPSNAGKQRPVSESKGKKKKKQSGSFYAVEVAGVGSKRRSRKVSGDNDDDDDDEAAHSVVNRLLAKLEADGAEDDNDVDLAAAPISAPVTSNSRKVNGDARKGRGAQGTSLFMPAIAPSVVYGGGDETLIMPDDSVSIRAARRFQQQQEPGAPQLTDPRSASGRQPMTKPQSAQELAAAFAALEPAFIDDEEEDDEIEYEQARPRAVGAVMPSYDDQSADDKDDYTEYDNEVYDDDGFTESYPPASPQSFRSPRSPKRSRQHSRQVSGVTSSSFSSEARSAKRVSNRRRKADRGRNELGRETWLMESALTPEQLHYLVKAMVGVELEWEMQRTFVFDPSRSSSAYYNHRQPPSRGREYAVFRNRELSREDLPQLPLVRFLYDTAFVMLPIFGGGQTPYPKRKAHADAFWKRAVSPMLRLLQSRSLSKRVDRYGEGDGGPFSAQSTLDVLSRSLRQIAVRYITATIQVGEGDVKETWPWPSANMMRLPAFTPYRIPLERQSRGAYEVDVVFVRAQGAQTGYIMTVRKNNGQPHHYVMRTEAQFRDFAKAISAALPKACIKQPPAMEMAQMPGHFRELIRTVDQATVNGSSPDLPAPVASQLQKLGGGSTAELGKRSSKADLKAAKAANAAKQDEASQSTPKLGRIAALKAELRREIRQELNRAKGIPNEEPADGTRNGSDANGRPSNGGERRPSISDSRASFAMSSSTSPGIYDNSPPANDSRATLVDPPAYTSSRNTLGGFFGKRKDDGINYEARRLQLRDWLRDALSARGVGHHTETQAFLGGKTAFTDRDIKKSTKDTMEANRRADEDSSIQRQEVANQAGEEVLDLRDMLEEMWEDCKFSDGFLQAKEVFEEADSFASLPEDYQGVVSYLHLKAARTLDGIFITGSHSAANFRRAKAGFKSVPWKLLMVVMSEPTGMMVNDLKRILTHPSFVTRMTSAVMDDDPRRVEEGLAELKRRLPSDYLRKLRKFVESTPDDVKRVIRDQAEKAGIPLVSAILRGNDAPLLQGRHLQVIVGATKMYQALIDSEPTMLDIEMAARKSREIGLIRDLQHALRLYSARRDGQHLRDIIRSSAFRASFATFVQPILDYVAKLHHRGRPLKEAIRTLRLRTESLLELIEALRSRVQDPARNIDALTTFFDSHAHDTVGIISALTPLFPWLHILAHTVGDGSDDLAREWPLPTGMSGSLYPLEGGALNNLKNIAEAAWLKRIRQMEVCSRWIAGDIEADQDIQVLGGEGEQSRTRQILPEEPLQQRLDRRAFKPFISGFREALSAVLESR</sequence>
<dbReference type="EMBL" id="KZ819321">
    <property type="protein sequence ID" value="PWN24273.1"/>
    <property type="molecule type" value="Genomic_DNA"/>
</dbReference>
<evidence type="ECO:0000259" key="2">
    <source>
        <dbReference type="Pfam" id="PF12825"/>
    </source>
</evidence>
<dbReference type="Pfam" id="PF12825">
    <property type="entry name" value="DUF3818"/>
    <property type="match status" value="1"/>
</dbReference>
<gene>
    <name evidence="3" type="ORF">BCV69DRAFT_280163</name>
</gene>
<dbReference type="STRING" id="1684307.A0A316UJX8"/>
<feature type="compositionally biased region" description="Polar residues" evidence="1">
    <location>
        <begin position="325"/>
        <end position="337"/>
    </location>
</feature>
<feature type="compositionally biased region" description="Basic and acidic residues" evidence="1">
    <location>
        <begin position="279"/>
        <end position="288"/>
    </location>
</feature>
<feature type="domain" description="PX" evidence="2">
    <location>
        <begin position="1177"/>
        <end position="1480"/>
    </location>
</feature>
<feature type="compositionally biased region" description="Low complexity" evidence="1">
    <location>
        <begin position="501"/>
        <end position="517"/>
    </location>
</feature>
<dbReference type="InterPro" id="IPR024554">
    <property type="entry name" value="LEC1-like_C"/>
</dbReference>
<feature type="compositionally biased region" description="Acidic residues" evidence="1">
    <location>
        <begin position="251"/>
        <end position="278"/>
    </location>
</feature>
<feature type="compositionally biased region" description="Acidic residues" evidence="1">
    <location>
        <begin position="548"/>
        <end position="569"/>
    </location>
</feature>
<feature type="compositionally biased region" description="Low complexity" evidence="1">
    <location>
        <begin position="595"/>
        <end position="607"/>
    </location>
</feature>
<feature type="compositionally biased region" description="Acidic residues" evidence="1">
    <location>
        <begin position="518"/>
        <end position="530"/>
    </location>
</feature>
<dbReference type="Proteomes" id="UP000245942">
    <property type="component" value="Unassembled WGS sequence"/>
</dbReference>
<name>A0A316UJX8_9BASI</name>